<evidence type="ECO:0000256" key="1">
    <source>
        <dbReference type="ARBA" id="ARBA00017228"/>
    </source>
</evidence>
<evidence type="ECO:0000313" key="3">
    <source>
        <dbReference type="EMBL" id="MFK4266841.1"/>
    </source>
</evidence>
<name>A0ABW8LLP0_9ACTN</name>
<organism evidence="3 4">
    <name type="scientific">Streptomyces milbemycinicus</name>
    <dbReference type="NCBI Taxonomy" id="476552"/>
    <lineage>
        <taxon>Bacteria</taxon>
        <taxon>Bacillati</taxon>
        <taxon>Actinomycetota</taxon>
        <taxon>Actinomycetes</taxon>
        <taxon>Kitasatosporales</taxon>
        <taxon>Streptomycetaceae</taxon>
        <taxon>Streptomyces</taxon>
    </lineage>
</organism>
<dbReference type="InterPro" id="IPR010723">
    <property type="entry name" value="HemN_C"/>
</dbReference>
<dbReference type="InterPro" id="IPR034505">
    <property type="entry name" value="Coproporphyrinogen-III_oxidase"/>
</dbReference>
<protein>
    <recommendedName>
        <fullName evidence="1">Heme chaperone HemW</fullName>
    </recommendedName>
</protein>
<dbReference type="PANTHER" id="PTHR13932">
    <property type="entry name" value="COPROPORPHYRINIGEN III OXIDASE"/>
    <property type="match status" value="1"/>
</dbReference>
<dbReference type="Gene3D" id="3.30.750.200">
    <property type="match status" value="1"/>
</dbReference>
<dbReference type="InterPro" id="IPR007197">
    <property type="entry name" value="rSAM"/>
</dbReference>
<dbReference type="SFLD" id="SFLDG01065">
    <property type="entry name" value="anaerobic_coproporphyrinogen-I"/>
    <property type="match status" value="1"/>
</dbReference>
<dbReference type="RefSeq" id="WP_358643985.1">
    <property type="nucleotide sequence ID" value="NZ_JBFAEV010000029.1"/>
</dbReference>
<accession>A0ABW8LLP0</accession>
<dbReference type="PANTHER" id="PTHR13932:SF5">
    <property type="entry name" value="RADICAL S-ADENOSYL METHIONINE DOMAIN-CONTAINING PROTEIN 1, MITOCHONDRIAL"/>
    <property type="match status" value="1"/>
</dbReference>
<dbReference type="SFLD" id="SFLDS00029">
    <property type="entry name" value="Radical_SAM"/>
    <property type="match status" value="1"/>
</dbReference>
<evidence type="ECO:0000313" key="4">
    <source>
        <dbReference type="Proteomes" id="UP001620295"/>
    </source>
</evidence>
<dbReference type="EMBL" id="JBJDQH010000006">
    <property type="protein sequence ID" value="MFK4266841.1"/>
    <property type="molecule type" value="Genomic_DNA"/>
</dbReference>
<feature type="domain" description="Radical SAM core" evidence="2">
    <location>
        <begin position="50"/>
        <end position="288"/>
    </location>
</feature>
<dbReference type="NCBIfam" id="NF006067">
    <property type="entry name" value="PRK08208.1"/>
    <property type="match status" value="1"/>
</dbReference>
<proteinExistence type="predicted"/>
<reference evidence="3 4" key="1">
    <citation type="submission" date="2024-11" db="EMBL/GenBank/DDBJ databases">
        <title>The Natural Products Discovery Center: Release of the First 8490 Sequenced Strains for Exploring Actinobacteria Biosynthetic Diversity.</title>
        <authorList>
            <person name="Kalkreuter E."/>
            <person name="Kautsar S.A."/>
            <person name="Yang D."/>
            <person name="Bader C.D."/>
            <person name="Teijaro C.N."/>
            <person name="Fluegel L."/>
            <person name="Davis C.M."/>
            <person name="Simpson J.R."/>
            <person name="Lauterbach L."/>
            <person name="Steele A.D."/>
            <person name="Gui C."/>
            <person name="Meng S."/>
            <person name="Li G."/>
            <person name="Viehrig K."/>
            <person name="Ye F."/>
            <person name="Su P."/>
            <person name="Kiefer A.F."/>
            <person name="Nichols A."/>
            <person name="Cepeda A.J."/>
            <person name="Yan W."/>
            <person name="Fan B."/>
            <person name="Jiang Y."/>
            <person name="Adhikari A."/>
            <person name="Zheng C.-J."/>
            <person name="Schuster L."/>
            <person name="Cowan T.M."/>
            <person name="Smanski M.J."/>
            <person name="Chevrette M.G."/>
            <person name="De Carvalho L.P.S."/>
            <person name="Shen B."/>
        </authorList>
    </citation>
    <scope>NUCLEOTIDE SEQUENCE [LARGE SCALE GENOMIC DNA]</scope>
    <source>
        <strain evidence="3 4">NPDC020863</strain>
    </source>
</reference>
<dbReference type="PROSITE" id="PS51918">
    <property type="entry name" value="RADICAL_SAM"/>
    <property type="match status" value="1"/>
</dbReference>
<dbReference type="SUPFAM" id="SSF102114">
    <property type="entry name" value="Radical SAM enzymes"/>
    <property type="match status" value="1"/>
</dbReference>
<evidence type="ECO:0000259" key="2">
    <source>
        <dbReference type="PROSITE" id="PS51918"/>
    </source>
</evidence>
<comment type="caution">
    <text evidence="3">The sequence shown here is derived from an EMBL/GenBank/DDBJ whole genome shotgun (WGS) entry which is preliminary data.</text>
</comment>
<dbReference type="Pfam" id="PF06969">
    <property type="entry name" value="HemN_C"/>
    <property type="match status" value="1"/>
</dbReference>
<keyword evidence="4" id="KW-1185">Reference proteome</keyword>
<dbReference type="Proteomes" id="UP001620295">
    <property type="component" value="Unassembled WGS sequence"/>
</dbReference>
<sequence>MTTSATATTATTATIAPAIRPYQSYVYAYPHKTAYRPLNPRPSLRDLWAAEPKDSLSLYVHIPFCEVRCGFCNLFTRVGAPEGLVSAYLDALERQADTVRDALGDGARFATAAFGGGTPTFLEAAELERLCDIASRRMGADLAAVPLSVEASPATATADRLAVLAERGTTRLSLGVQSFVDAEARSAVRPQRREDVEAALGRIREAGIPVLNIDLIYGIDGQTERSWRQSLDAALAWRPEELYLYPLYVRPLTGLGRRDAAATDAEWDAQRLRLYRAGRDHLLAHGYEQVSMRMFRRRDTPGTGKEPCGGDDYACQTDGMVGLGCGARSYTSALHYSFDYAVDMREIRGIIDDYTARPAADFARAEVGRAMTADEARRRHLLQSVLQAEGMPLAGYRARFGTDPAEDFPAELARFAERGWLDPDATGLLRLSPEGLAHSDALGPELFSPAVRAAMAEYDLK</sequence>
<dbReference type="InterPro" id="IPR006638">
    <property type="entry name" value="Elp3/MiaA/NifB-like_rSAM"/>
</dbReference>
<dbReference type="InterPro" id="IPR058240">
    <property type="entry name" value="rSAM_sf"/>
</dbReference>
<dbReference type="SMART" id="SM00729">
    <property type="entry name" value="Elp3"/>
    <property type="match status" value="1"/>
</dbReference>
<gene>
    <name evidence="3" type="ORF">ACI2L5_18140</name>
</gene>
<dbReference type="Pfam" id="PF04055">
    <property type="entry name" value="Radical_SAM"/>
    <property type="match status" value="1"/>
</dbReference>